<dbReference type="Proteomes" id="UP000316598">
    <property type="component" value="Unassembled WGS sequence"/>
</dbReference>
<evidence type="ECO:0000256" key="5">
    <source>
        <dbReference type="ARBA" id="ARBA00022490"/>
    </source>
</evidence>
<evidence type="ECO:0000259" key="9">
    <source>
        <dbReference type="Pfam" id="PF00793"/>
    </source>
</evidence>
<comment type="caution">
    <text evidence="10">The sequence shown here is derived from an EMBL/GenBank/DDBJ whole genome shotgun (WGS) entry which is preliminary data.</text>
</comment>
<evidence type="ECO:0000256" key="1">
    <source>
        <dbReference type="ARBA" id="ARBA00004496"/>
    </source>
</evidence>
<dbReference type="InterPro" id="IPR006218">
    <property type="entry name" value="DAHP1/KDSA"/>
</dbReference>
<dbReference type="PANTHER" id="PTHR21057">
    <property type="entry name" value="PHOSPHO-2-DEHYDRO-3-DEOXYHEPTONATE ALDOLASE"/>
    <property type="match status" value="1"/>
</dbReference>
<dbReference type="EC" id="2.5.1.55" evidence="8"/>
<dbReference type="HAMAP" id="MF_00056">
    <property type="entry name" value="KDO8P_synth"/>
    <property type="match status" value="1"/>
</dbReference>
<accession>A0A5C5WEU3</accession>
<feature type="domain" description="DAHP synthetase I/KDSA" evidence="9">
    <location>
        <begin position="18"/>
        <end position="287"/>
    </location>
</feature>
<proteinExistence type="inferred from homology"/>
<comment type="similarity">
    <text evidence="4 8">Belongs to the KdsA family.</text>
</comment>
<name>A0A5C5WEU3_9BACT</name>
<dbReference type="InterPro" id="IPR006269">
    <property type="entry name" value="KDO8P_synthase"/>
</dbReference>
<dbReference type="GO" id="GO:0008676">
    <property type="term" value="F:3-deoxy-8-phosphooctulonate synthase activity"/>
    <property type="evidence" value="ECO:0007669"/>
    <property type="project" value="UniProtKB-UniRule"/>
</dbReference>
<keyword evidence="11" id="KW-1185">Reference proteome</keyword>
<keyword evidence="5 8" id="KW-0963">Cytoplasm</keyword>
<comment type="catalytic activity">
    <reaction evidence="7 8">
        <text>D-arabinose 5-phosphate + phosphoenolpyruvate + H2O = 3-deoxy-alpha-D-manno-2-octulosonate-8-phosphate + phosphate</text>
        <dbReference type="Rhea" id="RHEA:14053"/>
        <dbReference type="ChEBI" id="CHEBI:15377"/>
        <dbReference type="ChEBI" id="CHEBI:43474"/>
        <dbReference type="ChEBI" id="CHEBI:57693"/>
        <dbReference type="ChEBI" id="CHEBI:58702"/>
        <dbReference type="ChEBI" id="CHEBI:85985"/>
        <dbReference type="EC" id="2.5.1.55"/>
    </reaction>
</comment>
<gene>
    <name evidence="8 10" type="primary">kdsA</name>
    <name evidence="10" type="ORF">Pla22_46430</name>
</gene>
<dbReference type="UniPathway" id="UPA00357">
    <property type="reaction ID" value="UER00474"/>
</dbReference>
<comment type="pathway">
    <text evidence="2">Bacterial outer membrane biogenesis; lipopolysaccharide biosynthesis.</text>
</comment>
<organism evidence="10 11">
    <name type="scientific">Rubripirellula amarantea</name>
    <dbReference type="NCBI Taxonomy" id="2527999"/>
    <lineage>
        <taxon>Bacteria</taxon>
        <taxon>Pseudomonadati</taxon>
        <taxon>Planctomycetota</taxon>
        <taxon>Planctomycetia</taxon>
        <taxon>Pirellulales</taxon>
        <taxon>Pirellulaceae</taxon>
        <taxon>Rubripirellula</taxon>
    </lineage>
</organism>
<dbReference type="GO" id="GO:0019294">
    <property type="term" value="P:keto-3-deoxy-D-manno-octulosonic acid biosynthetic process"/>
    <property type="evidence" value="ECO:0007669"/>
    <property type="project" value="UniProtKB-UniRule"/>
</dbReference>
<evidence type="ECO:0000256" key="8">
    <source>
        <dbReference type="HAMAP-Rule" id="MF_00056"/>
    </source>
</evidence>
<evidence type="ECO:0000313" key="11">
    <source>
        <dbReference type="Proteomes" id="UP000316598"/>
    </source>
</evidence>
<evidence type="ECO:0000256" key="4">
    <source>
        <dbReference type="ARBA" id="ARBA00010499"/>
    </source>
</evidence>
<dbReference type="UniPathway" id="UPA00030"/>
<sequence>MSQTTPSTVDPVSIGPYRCGDAEPLLLIAGPCVLQTYELSMQIADVLCRINDRDDVNVVFKASFDKANRTSLTARRGPGIDEGLKMLDRIGEKSGLPKTTDLHLPDQADAVAQVCDLLQIPAFLARQTDLIVAAAQTGRPLNVKKGQFMSPGDMKYVVEKARGSFAESPHANPASSAPNPEAAGRKGGVMLCERGTFFGYGRLVNDMQSLPLMRALGVPVVFDATHSVQQPGGLGGATGGNREMVEPLARAAVAMSTDALFFETHPDPDTSPSDGANMIPLDRFEATIDRLLKLRQTVSSL</sequence>
<keyword evidence="6 8" id="KW-0808">Transferase</keyword>
<evidence type="ECO:0000313" key="10">
    <source>
        <dbReference type="EMBL" id="TWT49446.1"/>
    </source>
</evidence>
<evidence type="ECO:0000256" key="7">
    <source>
        <dbReference type="ARBA" id="ARBA00049112"/>
    </source>
</evidence>
<protein>
    <recommendedName>
        <fullName evidence="8">2-dehydro-3-deoxyphosphooctonate aldolase</fullName>
        <ecNumber evidence="8">2.5.1.55</ecNumber>
    </recommendedName>
    <alternativeName>
        <fullName evidence="8">3-deoxy-D-manno-octulosonic acid 8-phosphate synthase</fullName>
    </alternativeName>
    <alternativeName>
        <fullName evidence="8">KDO-8-phosphate synthase</fullName>
        <shortName evidence="8">KDO 8-P synthase</shortName>
        <shortName evidence="8">KDOPS</shortName>
    </alternativeName>
    <alternativeName>
        <fullName evidence="8">Phospho-2-dehydro-3-deoxyoctonate aldolase</fullName>
    </alternativeName>
</protein>
<dbReference type="GO" id="GO:0005737">
    <property type="term" value="C:cytoplasm"/>
    <property type="evidence" value="ECO:0007669"/>
    <property type="project" value="UniProtKB-SubCell"/>
</dbReference>
<comment type="pathway">
    <text evidence="3 8">Carbohydrate biosynthesis; 3-deoxy-D-manno-octulosonate biosynthesis; 3-deoxy-D-manno-octulosonate from D-ribulose 5-phosphate: step 2/3.</text>
</comment>
<dbReference type="Pfam" id="PF00793">
    <property type="entry name" value="DAHP_synth_1"/>
    <property type="match status" value="1"/>
</dbReference>
<dbReference type="OrthoDB" id="9780456at2"/>
<dbReference type="SUPFAM" id="SSF51569">
    <property type="entry name" value="Aldolase"/>
    <property type="match status" value="1"/>
</dbReference>
<dbReference type="EMBL" id="SJPI01000003">
    <property type="protein sequence ID" value="TWT49446.1"/>
    <property type="molecule type" value="Genomic_DNA"/>
</dbReference>
<evidence type="ECO:0000256" key="3">
    <source>
        <dbReference type="ARBA" id="ARBA00004845"/>
    </source>
</evidence>
<dbReference type="NCBIfam" id="NF003543">
    <property type="entry name" value="PRK05198.1"/>
    <property type="match status" value="1"/>
</dbReference>
<dbReference type="Gene3D" id="3.20.20.70">
    <property type="entry name" value="Aldolase class I"/>
    <property type="match status" value="1"/>
</dbReference>
<keyword evidence="8" id="KW-0448">Lipopolysaccharide biosynthesis</keyword>
<dbReference type="RefSeq" id="WP_146516948.1">
    <property type="nucleotide sequence ID" value="NZ_SJPI01000003.1"/>
</dbReference>
<dbReference type="NCBIfam" id="TIGR01362">
    <property type="entry name" value="KDO8P_synth"/>
    <property type="match status" value="1"/>
</dbReference>
<dbReference type="AlphaFoldDB" id="A0A5C5WEU3"/>
<evidence type="ECO:0000256" key="2">
    <source>
        <dbReference type="ARBA" id="ARBA00004756"/>
    </source>
</evidence>
<evidence type="ECO:0000256" key="6">
    <source>
        <dbReference type="ARBA" id="ARBA00022679"/>
    </source>
</evidence>
<dbReference type="InterPro" id="IPR013785">
    <property type="entry name" value="Aldolase_TIM"/>
</dbReference>
<reference evidence="10 11" key="1">
    <citation type="submission" date="2019-02" db="EMBL/GenBank/DDBJ databases">
        <title>Deep-cultivation of Planctomycetes and their phenomic and genomic characterization uncovers novel biology.</title>
        <authorList>
            <person name="Wiegand S."/>
            <person name="Jogler M."/>
            <person name="Boedeker C."/>
            <person name="Pinto D."/>
            <person name="Vollmers J."/>
            <person name="Rivas-Marin E."/>
            <person name="Kohn T."/>
            <person name="Peeters S.H."/>
            <person name="Heuer A."/>
            <person name="Rast P."/>
            <person name="Oberbeckmann S."/>
            <person name="Bunk B."/>
            <person name="Jeske O."/>
            <person name="Meyerdierks A."/>
            <person name="Storesund J.E."/>
            <person name="Kallscheuer N."/>
            <person name="Luecker S."/>
            <person name="Lage O.M."/>
            <person name="Pohl T."/>
            <person name="Merkel B.J."/>
            <person name="Hornburger P."/>
            <person name="Mueller R.-W."/>
            <person name="Bruemmer F."/>
            <person name="Labrenz M."/>
            <person name="Spormann A.M."/>
            <person name="Op Den Camp H."/>
            <person name="Overmann J."/>
            <person name="Amann R."/>
            <person name="Jetten M.S.M."/>
            <person name="Mascher T."/>
            <person name="Medema M.H."/>
            <person name="Devos D.P."/>
            <person name="Kaster A.-K."/>
            <person name="Ovreas L."/>
            <person name="Rohde M."/>
            <person name="Galperin M.Y."/>
            <person name="Jogler C."/>
        </authorList>
    </citation>
    <scope>NUCLEOTIDE SEQUENCE [LARGE SCALE GENOMIC DNA]</scope>
    <source>
        <strain evidence="10 11">Pla22</strain>
    </source>
</reference>
<comment type="subcellular location">
    <subcellularLocation>
        <location evidence="1 8">Cytoplasm</location>
    </subcellularLocation>
</comment>